<evidence type="ECO:0000256" key="1">
    <source>
        <dbReference type="ARBA" id="ARBA00023015"/>
    </source>
</evidence>
<dbReference type="Pfam" id="PF00440">
    <property type="entry name" value="TetR_N"/>
    <property type="match status" value="1"/>
</dbReference>
<dbReference type="PANTHER" id="PTHR47506">
    <property type="entry name" value="TRANSCRIPTIONAL REGULATORY PROTEIN"/>
    <property type="match status" value="1"/>
</dbReference>
<dbReference type="InterPro" id="IPR009057">
    <property type="entry name" value="Homeodomain-like_sf"/>
</dbReference>
<evidence type="ECO:0000256" key="3">
    <source>
        <dbReference type="ARBA" id="ARBA00023163"/>
    </source>
</evidence>
<keyword evidence="1" id="KW-0805">Transcription regulation</keyword>
<evidence type="ECO:0000256" key="4">
    <source>
        <dbReference type="PROSITE-ProRule" id="PRU00335"/>
    </source>
</evidence>
<dbReference type="PANTHER" id="PTHR47506:SF3">
    <property type="entry name" value="HTH-TYPE TRANSCRIPTIONAL REGULATOR LMRA"/>
    <property type="match status" value="1"/>
</dbReference>
<proteinExistence type="predicted"/>
<evidence type="ECO:0000259" key="5">
    <source>
        <dbReference type="PROSITE" id="PS50977"/>
    </source>
</evidence>
<dbReference type="PROSITE" id="PS50977">
    <property type="entry name" value="HTH_TETR_2"/>
    <property type="match status" value="1"/>
</dbReference>
<dbReference type="InterPro" id="IPR036271">
    <property type="entry name" value="Tet_transcr_reg_TetR-rel_C_sf"/>
</dbReference>
<feature type="domain" description="HTH tetR-type" evidence="5">
    <location>
        <begin position="32"/>
        <end position="92"/>
    </location>
</feature>
<dbReference type="SUPFAM" id="SSF48498">
    <property type="entry name" value="Tetracyclin repressor-like, C-terminal domain"/>
    <property type="match status" value="1"/>
</dbReference>
<keyword evidence="3" id="KW-0804">Transcription</keyword>
<dbReference type="Pfam" id="PF16925">
    <property type="entry name" value="TetR_C_13"/>
    <property type="match status" value="1"/>
</dbReference>
<reference evidence="6 7" key="1">
    <citation type="submission" date="2019-08" db="EMBL/GenBank/DDBJ databases">
        <title>Lentzea from Indian Himalayas.</title>
        <authorList>
            <person name="Mandal S."/>
            <person name="Mallick Gupta A."/>
            <person name="Maiti P.K."/>
            <person name="Sarkar J."/>
            <person name="Mandal S."/>
        </authorList>
    </citation>
    <scope>NUCLEOTIDE SEQUENCE [LARGE SCALE GENOMIC DNA]</scope>
    <source>
        <strain evidence="6 7">PSKA42</strain>
    </source>
</reference>
<dbReference type="EMBL" id="VSRL01000088">
    <property type="protein sequence ID" value="NKE59580.1"/>
    <property type="molecule type" value="Genomic_DNA"/>
</dbReference>
<keyword evidence="2 4" id="KW-0238">DNA-binding</keyword>
<dbReference type="Proteomes" id="UP001515943">
    <property type="component" value="Unassembled WGS sequence"/>
</dbReference>
<evidence type="ECO:0000256" key="2">
    <source>
        <dbReference type="ARBA" id="ARBA00023125"/>
    </source>
</evidence>
<evidence type="ECO:0000313" key="7">
    <source>
        <dbReference type="Proteomes" id="UP001515943"/>
    </source>
</evidence>
<dbReference type="PRINTS" id="PR00455">
    <property type="entry name" value="HTHTETR"/>
</dbReference>
<name>A0ABX1FKY0_9PSEU</name>
<protein>
    <submittedName>
        <fullName evidence="6">TetR/AcrR family transcriptional regulator</fullName>
    </submittedName>
</protein>
<dbReference type="SUPFAM" id="SSF46689">
    <property type="entry name" value="Homeodomain-like"/>
    <property type="match status" value="1"/>
</dbReference>
<accession>A0ABX1FKY0</accession>
<comment type="caution">
    <text evidence="6">The sequence shown here is derived from an EMBL/GenBank/DDBJ whole genome shotgun (WGS) entry which is preliminary data.</text>
</comment>
<organism evidence="6 7">
    <name type="scientific">Lentzea indica</name>
    <dbReference type="NCBI Taxonomy" id="2604800"/>
    <lineage>
        <taxon>Bacteria</taxon>
        <taxon>Bacillati</taxon>
        <taxon>Actinomycetota</taxon>
        <taxon>Actinomycetes</taxon>
        <taxon>Pseudonocardiales</taxon>
        <taxon>Pseudonocardiaceae</taxon>
        <taxon>Lentzea</taxon>
    </lineage>
</organism>
<dbReference type="Gene3D" id="1.10.357.10">
    <property type="entry name" value="Tetracycline Repressor, domain 2"/>
    <property type="match status" value="1"/>
</dbReference>
<dbReference type="InterPro" id="IPR001647">
    <property type="entry name" value="HTH_TetR"/>
</dbReference>
<dbReference type="InterPro" id="IPR011075">
    <property type="entry name" value="TetR_C"/>
</dbReference>
<evidence type="ECO:0000313" key="6">
    <source>
        <dbReference type="EMBL" id="NKE59580.1"/>
    </source>
</evidence>
<keyword evidence="7" id="KW-1185">Reference proteome</keyword>
<feature type="DNA-binding region" description="H-T-H motif" evidence="4">
    <location>
        <begin position="55"/>
        <end position="74"/>
    </location>
</feature>
<sequence length="228" mass="25064">MASSLTRYQTSWSGSYQTAWSGTSEFVPRDGTATRQRILDTAERLVIENGYAATTVDQVIAESRTSKGSFFHHFDSKLDLARSLVARYAAADIAHLDDAVARARAATDDPAEQVIAFVRVFEDDADELMSAQSSCLYVSILTERQLADAGTSKQIVEAITAWRTTLSTMLRAALDQRRPGHDIDTDALADHVFVTFEGAFLLCRSTGDNGHMRAQLTVLRQLLESLLA</sequence>
<gene>
    <name evidence="6" type="ORF">FXN61_23330</name>
</gene>